<evidence type="ECO:0000256" key="4">
    <source>
        <dbReference type="ARBA" id="ARBA00022741"/>
    </source>
</evidence>
<dbReference type="Pfam" id="PF00005">
    <property type="entry name" value="ABC_tran"/>
    <property type="match status" value="2"/>
</dbReference>
<protein>
    <submittedName>
        <fullName evidence="8">ABC transporter ATP-binding protein</fullName>
    </submittedName>
</protein>
<keyword evidence="3" id="KW-0813">Transport</keyword>
<organism evidence="8">
    <name type="scientific">Ignisphaera aggregans</name>
    <dbReference type="NCBI Taxonomy" id="334771"/>
    <lineage>
        <taxon>Archaea</taxon>
        <taxon>Thermoproteota</taxon>
        <taxon>Thermoprotei</taxon>
        <taxon>Desulfurococcales</taxon>
        <taxon>Desulfurococcaceae</taxon>
        <taxon>Ignisphaera</taxon>
    </lineage>
</organism>
<gene>
    <name evidence="8" type="ORF">ENT87_05715</name>
</gene>
<dbReference type="InterPro" id="IPR050153">
    <property type="entry name" value="Metal_Ion_Import_ABC"/>
</dbReference>
<evidence type="ECO:0000256" key="6">
    <source>
        <dbReference type="ARBA" id="ARBA00025157"/>
    </source>
</evidence>
<dbReference type="PANTHER" id="PTHR42734">
    <property type="entry name" value="METAL TRANSPORT SYSTEM ATP-BINDING PROTEIN TM_0124-RELATED"/>
    <property type="match status" value="1"/>
</dbReference>
<evidence type="ECO:0000259" key="7">
    <source>
        <dbReference type="PROSITE" id="PS50893"/>
    </source>
</evidence>
<dbReference type="InterPro" id="IPR015856">
    <property type="entry name" value="ABC_transpr_CbiO/EcfA_su"/>
</dbReference>
<dbReference type="GO" id="GO:0055085">
    <property type="term" value="P:transmembrane transport"/>
    <property type="evidence" value="ECO:0007669"/>
    <property type="project" value="InterPro"/>
</dbReference>
<dbReference type="EMBL" id="DTAI01000163">
    <property type="protein sequence ID" value="HGN37025.1"/>
    <property type="molecule type" value="Genomic_DNA"/>
</dbReference>
<evidence type="ECO:0000256" key="5">
    <source>
        <dbReference type="ARBA" id="ARBA00022840"/>
    </source>
</evidence>
<dbReference type="GO" id="GO:0005886">
    <property type="term" value="C:plasma membrane"/>
    <property type="evidence" value="ECO:0007669"/>
    <property type="project" value="UniProtKB-SubCell"/>
</dbReference>
<dbReference type="Gene3D" id="3.40.50.300">
    <property type="entry name" value="P-loop containing nucleotide triphosphate hydrolases"/>
    <property type="match status" value="2"/>
</dbReference>
<dbReference type="InterPro" id="IPR003439">
    <property type="entry name" value="ABC_transporter-like_ATP-bd"/>
</dbReference>
<dbReference type="GO" id="GO:0016887">
    <property type="term" value="F:ATP hydrolysis activity"/>
    <property type="evidence" value="ECO:0007669"/>
    <property type="project" value="InterPro"/>
</dbReference>
<dbReference type="InterPro" id="IPR027417">
    <property type="entry name" value="P-loop_NTPase"/>
</dbReference>
<evidence type="ECO:0000313" key="8">
    <source>
        <dbReference type="EMBL" id="HGN37025.1"/>
    </source>
</evidence>
<keyword evidence="5 8" id="KW-0067">ATP-binding</keyword>
<comment type="function">
    <text evidence="6">Probably part of an ABC transporter complex. Responsible for energy coupling to the transport system.</text>
</comment>
<dbReference type="SUPFAM" id="SSF52540">
    <property type="entry name" value="P-loop containing nucleoside triphosphate hydrolases"/>
    <property type="match status" value="2"/>
</dbReference>
<dbReference type="PROSITE" id="PS50893">
    <property type="entry name" value="ABC_TRANSPORTER_2"/>
    <property type="match status" value="2"/>
</dbReference>
<evidence type="ECO:0000256" key="2">
    <source>
        <dbReference type="ARBA" id="ARBA00005417"/>
    </source>
</evidence>
<dbReference type="PANTHER" id="PTHR42734:SF17">
    <property type="entry name" value="METAL TRANSPORT SYSTEM ATP-BINDING PROTEIN TM_0124-RELATED"/>
    <property type="match status" value="1"/>
</dbReference>
<name>A0A7J3I8W5_9CREN</name>
<evidence type="ECO:0000256" key="3">
    <source>
        <dbReference type="ARBA" id="ARBA00022448"/>
    </source>
</evidence>
<dbReference type="AlphaFoldDB" id="A0A7J3I8W5"/>
<evidence type="ECO:0000256" key="1">
    <source>
        <dbReference type="ARBA" id="ARBA00004236"/>
    </source>
</evidence>
<accession>A0A7J3I8W5</accession>
<comment type="subcellular location">
    <subcellularLocation>
        <location evidence="1">Cell membrane</location>
    </subcellularLocation>
</comment>
<reference evidence="8" key="1">
    <citation type="journal article" date="2020" name="mSystems">
        <title>Genome- and Community-Level Interaction Insights into Carbon Utilization and Element Cycling Functions of Hydrothermarchaeota in Hydrothermal Sediment.</title>
        <authorList>
            <person name="Zhou Z."/>
            <person name="Liu Y."/>
            <person name="Xu W."/>
            <person name="Pan J."/>
            <person name="Luo Z.H."/>
            <person name="Li M."/>
        </authorList>
    </citation>
    <scope>NUCLEOTIDE SEQUENCE [LARGE SCALE GENOMIC DNA]</scope>
    <source>
        <strain evidence="8">SpSt-618</strain>
    </source>
</reference>
<feature type="domain" description="ABC transporter" evidence="7">
    <location>
        <begin position="9"/>
        <end position="228"/>
    </location>
</feature>
<dbReference type="CDD" id="cd03225">
    <property type="entry name" value="ABC_cobalt_CbiO_domain1"/>
    <property type="match status" value="1"/>
</dbReference>
<comment type="similarity">
    <text evidence="2">Belongs to the ABC transporter superfamily.</text>
</comment>
<proteinExistence type="inferred from homology"/>
<dbReference type="PROSITE" id="PS00211">
    <property type="entry name" value="ABC_TRANSPORTER_1"/>
    <property type="match status" value="1"/>
</dbReference>
<dbReference type="SMART" id="SM00382">
    <property type="entry name" value="AAA"/>
    <property type="match status" value="2"/>
</dbReference>
<keyword evidence="4" id="KW-0547">Nucleotide-binding</keyword>
<dbReference type="GO" id="GO:0005524">
    <property type="term" value="F:ATP binding"/>
    <property type="evidence" value="ECO:0007669"/>
    <property type="project" value="UniProtKB-KW"/>
</dbReference>
<sequence length="422" mass="46666">MWCSGVGAVETRDLSISVGGRAILSGLNLYIERNTVTVVTGPSGSGKTTLLKVLAGYIPNLYRLYSISGMVRVFGMQPLDALLSGLVAYIPQDTWSFFIGRSICDELAILGMEEGYSSELCSRPIEVLSDGELYDMLIQLSLHLGARLILVDEPSTHLDCNKLEYVMERFRELADEGRLTVVVADHRYQSYAEYVDSVVEIGDSYGGDRSTRVERHKLYGRAALRVDDLWVRLGSRYIVEGLSLEAREGEAVALYGGNGAGKTTLLKVLAGFIKPDRGSIERSGDVFYIPQRPVYWFSTASVGDELKLYSRVYGRGLDAVNSAVELFNLSKVIDRDPYTLSVGEARRLSLALSYIASPKILLLDEPTLGLDRSSTEILYSYLDIARENGTCIVMATHSRWAVEQADRVVRLESSNGCSEQCR</sequence>
<feature type="domain" description="ABC transporter" evidence="7">
    <location>
        <begin position="224"/>
        <end position="421"/>
    </location>
</feature>
<comment type="caution">
    <text evidence="8">The sequence shown here is derived from an EMBL/GenBank/DDBJ whole genome shotgun (WGS) entry which is preliminary data.</text>
</comment>
<dbReference type="InterPro" id="IPR003593">
    <property type="entry name" value="AAA+_ATPase"/>
</dbReference>
<dbReference type="InterPro" id="IPR017871">
    <property type="entry name" value="ABC_transporter-like_CS"/>
</dbReference>